<dbReference type="Gene3D" id="2.30.110.10">
    <property type="entry name" value="Electron Transport, Fmn-binding Protein, Chain A"/>
    <property type="match status" value="1"/>
</dbReference>
<keyword evidence="4" id="KW-1185">Reference proteome</keyword>
<feature type="domain" description="Pyridoxamine 5'-phosphate oxidase N-terminal" evidence="2">
    <location>
        <begin position="8"/>
        <end position="128"/>
    </location>
</feature>
<dbReference type="GO" id="GO:0016627">
    <property type="term" value="F:oxidoreductase activity, acting on the CH-CH group of donors"/>
    <property type="evidence" value="ECO:0007669"/>
    <property type="project" value="TreeGrafter"/>
</dbReference>
<sequence>MTSNPVVPESHADLLSRPVFAHLATVRPDGSPQSNVMWFVWDGERIRLTHTKNRQKFRNLQREPRVSLSMADPDDPYRFLEVRGTVEKIENDDEQASFYRSLQERYGNVYDITDADVRVIVTIKPTTIIGTTAGRTHRTT</sequence>
<evidence type="ECO:0000259" key="2">
    <source>
        <dbReference type="Pfam" id="PF01243"/>
    </source>
</evidence>
<dbReference type="PANTHER" id="PTHR35176:SF6">
    <property type="entry name" value="HEME OXYGENASE HI_0854-RELATED"/>
    <property type="match status" value="1"/>
</dbReference>
<dbReference type="InterPro" id="IPR019920">
    <property type="entry name" value="F420-binding_dom_put"/>
</dbReference>
<accession>A0A810N263</accession>
<proteinExistence type="predicted"/>
<dbReference type="AlphaFoldDB" id="A0A810N263"/>
<dbReference type="InterPro" id="IPR012349">
    <property type="entry name" value="Split_barrel_FMN-bd"/>
</dbReference>
<organism evidence="3 4">
    <name type="scientific">Polymorphospora rubra</name>
    <dbReference type="NCBI Taxonomy" id="338584"/>
    <lineage>
        <taxon>Bacteria</taxon>
        <taxon>Bacillati</taxon>
        <taxon>Actinomycetota</taxon>
        <taxon>Actinomycetes</taxon>
        <taxon>Micromonosporales</taxon>
        <taxon>Micromonosporaceae</taxon>
        <taxon>Polymorphospora</taxon>
    </lineage>
</organism>
<dbReference type="EMBL" id="AP023359">
    <property type="protein sequence ID" value="BCJ67731.1"/>
    <property type="molecule type" value="Genomic_DNA"/>
</dbReference>
<dbReference type="GO" id="GO:0070967">
    <property type="term" value="F:coenzyme F420 binding"/>
    <property type="evidence" value="ECO:0007669"/>
    <property type="project" value="TreeGrafter"/>
</dbReference>
<dbReference type="SUPFAM" id="SSF50475">
    <property type="entry name" value="FMN-binding split barrel"/>
    <property type="match status" value="1"/>
</dbReference>
<dbReference type="GO" id="GO:0005829">
    <property type="term" value="C:cytosol"/>
    <property type="evidence" value="ECO:0007669"/>
    <property type="project" value="TreeGrafter"/>
</dbReference>
<dbReference type="Proteomes" id="UP000680866">
    <property type="component" value="Chromosome"/>
</dbReference>
<dbReference type="RefSeq" id="WP_212817025.1">
    <property type="nucleotide sequence ID" value="NZ_AP023359.1"/>
</dbReference>
<gene>
    <name evidence="3" type="ORF">Prubr_47520</name>
</gene>
<dbReference type="Pfam" id="PF01243">
    <property type="entry name" value="PNPOx_N"/>
    <property type="match status" value="1"/>
</dbReference>
<dbReference type="NCBIfam" id="TIGR03618">
    <property type="entry name" value="Rv1155_F420"/>
    <property type="match status" value="1"/>
</dbReference>
<dbReference type="KEGG" id="pry:Prubr_47520"/>
<protein>
    <submittedName>
        <fullName evidence="3">PPOX class F420-dependent enzyme</fullName>
    </submittedName>
</protein>
<name>A0A810N263_9ACTN</name>
<evidence type="ECO:0000313" key="3">
    <source>
        <dbReference type="EMBL" id="BCJ67731.1"/>
    </source>
</evidence>
<dbReference type="InterPro" id="IPR011576">
    <property type="entry name" value="Pyridox_Oxase_N"/>
</dbReference>
<evidence type="ECO:0000256" key="1">
    <source>
        <dbReference type="ARBA" id="ARBA00023002"/>
    </source>
</evidence>
<dbReference type="PANTHER" id="PTHR35176">
    <property type="entry name" value="HEME OXYGENASE HI_0854-RELATED"/>
    <property type="match status" value="1"/>
</dbReference>
<dbReference type="InterPro" id="IPR052019">
    <property type="entry name" value="F420H2_bilvrd_red/Heme_oxyg"/>
</dbReference>
<evidence type="ECO:0000313" key="4">
    <source>
        <dbReference type="Proteomes" id="UP000680866"/>
    </source>
</evidence>
<reference evidence="3" key="1">
    <citation type="submission" date="2020-08" db="EMBL/GenBank/DDBJ databases">
        <title>Whole genome shotgun sequence of Polymorphospora rubra NBRC 101157.</title>
        <authorList>
            <person name="Komaki H."/>
            <person name="Tamura T."/>
        </authorList>
    </citation>
    <scope>NUCLEOTIDE SEQUENCE</scope>
    <source>
        <strain evidence="3">NBRC 101157</strain>
    </source>
</reference>
<keyword evidence="1" id="KW-0560">Oxidoreductase</keyword>